<dbReference type="InterPro" id="IPR036770">
    <property type="entry name" value="Ankyrin_rpt-contain_sf"/>
</dbReference>
<keyword evidence="4" id="KW-0472">Membrane</keyword>
<sequence length="799" mass="91054">MSEEQKQDEGHVSTKEEVKGKGDEITSEKEEMISDRKLTEFRVLTLEGKWTQVIGLFNEDERFCTTKINESRGTALHVAVNEGKEKEVKDLVDAILKHKKEKETLECKDERGDTPLHLAAARGFKNICEFIVGTDHNKRKDLVKIHNNEGENPLFLAALSWHKQTFLYLSSLMPEEDVNYVKDLIRSNGDSILHCAIRREFFDLALIIMDKYRKLYDIQNREGFGPLKLLATRPTAFKSGISLIWWKKILYHCIYVENLDVNKAVEKYNRPDEADQKNYRFPQNHVTCYQLVSLFRKFIIELLLELRDIAREGVKFCFGSKGVKQEDQGKHQCQIFMPAEGGDELVPPNCFTCLQFVRFAYIYTLGLCGAGVEDIEKMKQKHTWSRQLLKEFLTTPYETYMGSGGLPSLEESNFESDDIFPSLKEGLPHKFADIDRNQKSIEEDCKSKIKVLATENGLNRVSIEENYKSKMKTPLEEYIDQRKKTMADREETVILVAARNGIVEMVEQIIDKIPSSIHETNSKKKNVLLVAVENRQTRVVEGLGKLFRENPKLFYNLIIGVDDQENTVLHLAACYNKGWMIAGAALQMMWQIKWFQYIKELVPEHFKVRTNREEITAGEIFRLSHTNLVKDASEWLKDTSESCSVVAALLAGVSFATSTTVPGGNTDSGKPALEGRPAFEAFAIFSLMGLCFSVTALIMFLSILTSRKEIKDFKTNLPVKVLFGLSSLFLSISAMFGTFCSGHFFVIGDKYKQILILLYATTCMPVTFYAIAQLPLYVDLVRAITTKVPLPSDKCTDDL</sequence>
<dbReference type="InterPro" id="IPR026961">
    <property type="entry name" value="PGG_dom"/>
</dbReference>
<evidence type="ECO:0000313" key="6">
    <source>
        <dbReference type="EMBL" id="KAL2322799.1"/>
    </source>
</evidence>
<comment type="caution">
    <text evidence="6">The sequence shown here is derived from an EMBL/GenBank/DDBJ whole genome shotgun (WGS) entry which is preliminary data.</text>
</comment>
<evidence type="ECO:0000256" key="3">
    <source>
        <dbReference type="SAM" id="MobiDB-lite"/>
    </source>
</evidence>
<dbReference type="PANTHER" id="PTHR24177:SF332">
    <property type="entry name" value="REPEAT PROTEIN, PUTATIVE-RELATED"/>
    <property type="match status" value="1"/>
</dbReference>
<dbReference type="Gene3D" id="1.25.40.20">
    <property type="entry name" value="Ankyrin repeat-containing domain"/>
    <property type="match status" value="2"/>
</dbReference>
<comment type="subcellular location">
    <subcellularLocation>
        <location evidence="1">Cell membrane</location>
        <topology evidence="1">Peripheral membrane protein</topology>
        <orientation evidence="1">Cytoplasmic side</orientation>
    </subcellularLocation>
</comment>
<protein>
    <recommendedName>
        <fullName evidence="5">PGG domain-containing protein</fullName>
    </recommendedName>
</protein>
<evidence type="ECO:0000259" key="5">
    <source>
        <dbReference type="Pfam" id="PF13962"/>
    </source>
</evidence>
<gene>
    <name evidence="6" type="ORF">Fmac_027178</name>
</gene>
<keyword evidence="4" id="KW-1133">Transmembrane helix</keyword>
<dbReference type="SUPFAM" id="SSF48403">
    <property type="entry name" value="Ankyrin repeat"/>
    <property type="match status" value="1"/>
</dbReference>
<feature type="coiled-coil region" evidence="2">
    <location>
        <begin position="81"/>
        <end position="108"/>
    </location>
</feature>
<feature type="region of interest" description="Disordered" evidence="3">
    <location>
        <begin position="1"/>
        <end position="31"/>
    </location>
</feature>
<evidence type="ECO:0000256" key="4">
    <source>
        <dbReference type="SAM" id="Phobius"/>
    </source>
</evidence>
<dbReference type="Pfam" id="PF13962">
    <property type="entry name" value="PGG"/>
    <property type="match status" value="1"/>
</dbReference>
<feature type="transmembrane region" description="Helical" evidence="4">
    <location>
        <begin position="753"/>
        <end position="772"/>
    </location>
</feature>
<dbReference type="Pfam" id="PF12796">
    <property type="entry name" value="Ank_2"/>
    <property type="match status" value="1"/>
</dbReference>
<keyword evidence="4" id="KW-0812">Transmembrane</keyword>
<dbReference type="SMART" id="SM00248">
    <property type="entry name" value="ANK"/>
    <property type="match status" value="6"/>
</dbReference>
<organism evidence="6 7">
    <name type="scientific">Flemingia macrophylla</name>
    <dbReference type="NCBI Taxonomy" id="520843"/>
    <lineage>
        <taxon>Eukaryota</taxon>
        <taxon>Viridiplantae</taxon>
        <taxon>Streptophyta</taxon>
        <taxon>Embryophyta</taxon>
        <taxon>Tracheophyta</taxon>
        <taxon>Spermatophyta</taxon>
        <taxon>Magnoliopsida</taxon>
        <taxon>eudicotyledons</taxon>
        <taxon>Gunneridae</taxon>
        <taxon>Pentapetalae</taxon>
        <taxon>rosids</taxon>
        <taxon>fabids</taxon>
        <taxon>Fabales</taxon>
        <taxon>Fabaceae</taxon>
        <taxon>Papilionoideae</taxon>
        <taxon>50 kb inversion clade</taxon>
        <taxon>NPAAA clade</taxon>
        <taxon>indigoferoid/millettioid clade</taxon>
        <taxon>Phaseoleae</taxon>
        <taxon>Flemingia</taxon>
    </lineage>
</organism>
<evidence type="ECO:0000256" key="2">
    <source>
        <dbReference type="SAM" id="Coils"/>
    </source>
</evidence>
<dbReference type="GO" id="GO:0005886">
    <property type="term" value="C:plasma membrane"/>
    <property type="evidence" value="ECO:0007669"/>
    <property type="project" value="UniProtKB-SubCell"/>
</dbReference>
<accession>A0ABD1LGY8</accession>
<feature type="transmembrane region" description="Helical" evidence="4">
    <location>
        <begin position="681"/>
        <end position="701"/>
    </location>
</feature>
<evidence type="ECO:0000313" key="7">
    <source>
        <dbReference type="Proteomes" id="UP001603857"/>
    </source>
</evidence>
<keyword evidence="2" id="KW-0175">Coiled coil</keyword>
<dbReference type="Proteomes" id="UP001603857">
    <property type="component" value="Unassembled WGS sequence"/>
</dbReference>
<dbReference type="AlphaFoldDB" id="A0ABD1LGY8"/>
<dbReference type="EMBL" id="JBGMDY010000009">
    <property type="protein sequence ID" value="KAL2322799.1"/>
    <property type="molecule type" value="Genomic_DNA"/>
</dbReference>
<proteinExistence type="predicted"/>
<dbReference type="InterPro" id="IPR002110">
    <property type="entry name" value="Ankyrin_rpt"/>
</dbReference>
<evidence type="ECO:0000256" key="1">
    <source>
        <dbReference type="ARBA" id="ARBA00004413"/>
    </source>
</evidence>
<feature type="domain" description="PGG" evidence="5">
    <location>
        <begin position="634"/>
        <end position="745"/>
    </location>
</feature>
<feature type="transmembrane region" description="Helical" evidence="4">
    <location>
        <begin position="722"/>
        <end position="747"/>
    </location>
</feature>
<name>A0ABD1LGY8_9FABA</name>
<keyword evidence="7" id="KW-1185">Reference proteome</keyword>
<dbReference type="PANTHER" id="PTHR24177">
    <property type="entry name" value="CASKIN"/>
    <property type="match status" value="1"/>
</dbReference>
<reference evidence="6 7" key="1">
    <citation type="submission" date="2024-08" db="EMBL/GenBank/DDBJ databases">
        <title>Insights into the chromosomal genome structure of Flemingia macrophylla.</title>
        <authorList>
            <person name="Ding Y."/>
            <person name="Zhao Y."/>
            <person name="Bi W."/>
            <person name="Wu M."/>
            <person name="Zhao G."/>
            <person name="Gong Y."/>
            <person name="Li W."/>
            <person name="Zhang P."/>
        </authorList>
    </citation>
    <scope>NUCLEOTIDE SEQUENCE [LARGE SCALE GENOMIC DNA]</scope>
    <source>
        <strain evidence="6">DYQJB</strain>
        <tissue evidence="6">Leaf</tissue>
    </source>
</reference>